<dbReference type="AlphaFoldDB" id="A0A1I7RP62"/>
<dbReference type="PANTHER" id="PTHR14894:SF0">
    <property type="entry name" value="CDK5 REGULATORY SUBUNIT-ASSOCIATED PROTEIN 3"/>
    <property type="match status" value="1"/>
</dbReference>
<dbReference type="eggNOG" id="KOG2607">
    <property type="taxonomic scope" value="Eukaryota"/>
</dbReference>
<reference evidence="4" key="1">
    <citation type="submission" date="2016-11" db="UniProtKB">
        <authorList>
            <consortium name="WormBaseParasite"/>
        </authorList>
    </citation>
    <scope>IDENTIFICATION</scope>
</reference>
<comment type="similarity">
    <text evidence="1">Belongs to the CDK5RAP3 family.</text>
</comment>
<feature type="coiled-coil region" evidence="2">
    <location>
        <begin position="413"/>
        <end position="465"/>
    </location>
</feature>
<accession>A0A1I7RP62</accession>
<proteinExistence type="inferred from homology"/>
<evidence type="ECO:0000256" key="2">
    <source>
        <dbReference type="SAM" id="Coils"/>
    </source>
</evidence>
<sequence>MDQLAIDIHSNKLLDWLISRRHCQNDWIKKSADIREKIKRAILDMPENERILELLRGGSINFFHCKEIVEILKETEKDSKNVFGFYSSQRMKDWQEIVDLYKKNNVFLAESAQILQRLVQFEIPALRRGNQRAENQIKEAQKREVDAVKQAEDARNSYQRELKRFGIKGEKIKKELLDLAKDLPTKFNELAKEASQFLPAAEFFENVQKYNEVGDIQKLELLKRLGEKGVDFTVYEWKNGKEPKEIKRIDFHEDEKEVQDDEIDFGDDIDFGDGAGIDFGDDINIEVVGDESGIQEGAAEVVDDGIARFENAFSIFEHQETFQTLQAEVEQLLVFLQFRIQDELASDPAQVYISSLMSKPKEIESVTLEQLQKWKKSLEEFQKKLTDPLTRHLAKIRSSPGYVEDLVNQLDQKKKHEGKYKQIERLSKEKQAELVEQISRDSETMESLCESARELQSQIEDAISELYKGREVNIVGEISAVLYD</sequence>
<evidence type="ECO:0008006" key="5">
    <source>
        <dbReference type="Google" id="ProtNLM"/>
    </source>
</evidence>
<dbReference type="Pfam" id="PF05600">
    <property type="entry name" value="CDK5RAP3"/>
    <property type="match status" value="1"/>
</dbReference>
<feature type="coiled-coil region" evidence="2">
    <location>
        <begin position="123"/>
        <end position="168"/>
    </location>
</feature>
<evidence type="ECO:0000313" key="4">
    <source>
        <dbReference type="WBParaSite" id="BXY_0250300.1"/>
    </source>
</evidence>
<dbReference type="GO" id="GO:0012505">
    <property type="term" value="C:endomembrane system"/>
    <property type="evidence" value="ECO:0007669"/>
    <property type="project" value="TreeGrafter"/>
</dbReference>
<evidence type="ECO:0000313" key="3">
    <source>
        <dbReference type="Proteomes" id="UP000095284"/>
    </source>
</evidence>
<keyword evidence="2" id="KW-0175">Coiled coil</keyword>
<dbReference type="Proteomes" id="UP000095284">
    <property type="component" value="Unplaced"/>
</dbReference>
<dbReference type="GO" id="GO:0007346">
    <property type="term" value="P:regulation of mitotic cell cycle"/>
    <property type="evidence" value="ECO:0007669"/>
    <property type="project" value="TreeGrafter"/>
</dbReference>
<dbReference type="InterPro" id="IPR008491">
    <property type="entry name" value="CDK5RAP3"/>
</dbReference>
<evidence type="ECO:0000256" key="1">
    <source>
        <dbReference type="ARBA" id="ARBA00007478"/>
    </source>
</evidence>
<dbReference type="WBParaSite" id="BXY_0250300.1">
    <property type="protein sequence ID" value="BXY_0250300.1"/>
    <property type="gene ID" value="BXY_0250300"/>
</dbReference>
<name>A0A1I7RP62_BURXY</name>
<dbReference type="PANTHER" id="PTHR14894">
    <property type="entry name" value="CDK5 REGULATORY SUBUNIT-ASSOCIATED PROTEIN 3"/>
    <property type="match status" value="1"/>
</dbReference>
<organism evidence="3 4">
    <name type="scientific">Bursaphelenchus xylophilus</name>
    <name type="common">Pinewood nematode worm</name>
    <name type="synonym">Aphelenchoides xylophilus</name>
    <dbReference type="NCBI Taxonomy" id="6326"/>
    <lineage>
        <taxon>Eukaryota</taxon>
        <taxon>Metazoa</taxon>
        <taxon>Ecdysozoa</taxon>
        <taxon>Nematoda</taxon>
        <taxon>Chromadorea</taxon>
        <taxon>Rhabditida</taxon>
        <taxon>Tylenchina</taxon>
        <taxon>Tylenchomorpha</taxon>
        <taxon>Aphelenchoidea</taxon>
        <taxon>Aphelenchoididae</taxon>
        <taxon>Bursaphelenchus</taxon>
    </lineage>
</organism>
<protein>
    <recommendedName>
        <fullName evidence="5">CDK5RAP3-like protein</fullName>
    </recommendedName>
</protein>